<protein>
    <submittedName>
        <fullName evidence="1">Glutaredoxin family protein</fullName>
    </submittedName>
</protein>
<dbReference type="Gene3D" id="3.40.30.10">
    <property type="entry name" value="Glutaredoxin"/>
    <property type="match status" value="1"/>
</dbReference>
<dbReference type="RefSeq" id="WP_123182427.1">
    <property type="nucleotide sequence ID" value="NZ_RHGB01000009.1"/>
</dbReference>
<dbReference type="EMBL" id="RHGB01000009">
    <property type="protein sequence ID" value="RNL63952.1"/>
    <property type="molecule type" value="Genomic_DNA"/>
</dbReference>
<sequence length="81" mass="9066">MELELYGTSACHLCELAEAVLAEMLVHETAWQIELIDIADDDDTLARYALKIPVLRSVEDDRELLWPFDASSVRQFVAGGS</sequence>
<evidence type="ECO:0000313" key="1">
    <source>
        <dbReference type="EMBL" id="RNL63952.1"/>
    </source>
</evidence>
<reference evidence="1 2" key="1">
    <citation type="submission" date="2018-10" db="EMBL/GenBank/DDBJ databases">
        <title>Draft genome sequence of Zhongshania sp. DSW25-10.</title>
        <authorList>
            <person name="Oh J."/>
        </authorList>
    </citation>
    <scope>NUCLEOTIDE SEQUENCE [LARGE SCALE GENOMIC DNA]</scope>
    <source>
        <strain evidence="1 2">DSW25-10</strain>
    </source>
</reference>
<dbReference type="InterPro" id="IPR036249">
    <property type="entry name" value="Thioredoxin-like_sf"/>
</dbReference>
<dbReference type="SUPFAM" id="SSF52833">
    <property type="entry name" value="Thioredoxin-like"/>
    <property type="match status" value="1"/>
</dbReference>
<keyword evidence="2" id="KW-1185">Reference proteome</keyword>
<accession>A0ABX9W2B9</accession>
<organism evidence="1 2">
    <name type="scientific">Zhongshania marina</name>
    <dbReference type="NCBI Taxonomy" id="2304603"/>
    <lineage>
        <taxon>Bacteria</taxon>
        <taxon>Pseudomonadati</taxon>
        <taxon>Pseudomonadota</taxon>
        <taxon>Gammaproteobacteria</taxon>
        <taxon>Cellvibrionales</taxon>
        <taxon>Spongiibacteraceae</taxon>
        <taxon>Zhongshania</taxon>
    </lineage>
</organism>
<dbReference type="Proteomes" id="UP000274695">
    <property type="component" value="Unassembled WGS sequence"/>
</dbReference>
<dbReference type="InterPro" id="IPR008554">
    <property type="entry name" value="Glutaredoxin-like"/>
</dbReference>
<proteinExistence type="predicted"/>
<dbReference type="Pfam" id="PF05768">
    <property type="entry name" value="Glrx-like"/>
    <property type="match status" value="1"/>
</dbReference>
<gene>
    <name evidence="1" type="ORF">D0911_09450</name>
</gene>
<comment type="caution">
    <text evidence="1">The sequence shown here is derived from an EMBL/GenBank/DDBJ whole genome shotgun (WGS) entry which is preliminary data.</text>
</comment>
<evidence type="ECO:0000313" key="2">
    <source>
        <dbReference type="Proteomes" id="UP000274695"/>
    </source>
</evidence>
<name>A0ABX9W2B9_9GAMM</name>